<keyword evidence="2" id="KW-1185">Reference proteome</keyword>
<accession>A0AAV4W7U7</accession>
<evidence type="ECO:0000313" key="1">
    <source>
        <dbReference type="EMBL" id="GIY78737.1"/>
    </source>
</evidence>
<gene>
    <name evidence="1" type="ORF">CEXT_119711</name>
</gene>
<protein>
    <submittedName>
        <fullName evidence="1">Uncharacterized protein</fullName>
    </submittedName>
</protein>
<reference evidence="1 2" key="1">
    <citation type="submission" date="2021-06" db="EMBL/GenBank/DDBJ databases">
        <title>Caerostris extrusa draft genome.</title>
        <authorList>
            <person name="Kono N."/>
            <person name="Arakawa K."/>
        </authorList>
    </citation>
    <scope>NUCLEOTIDE SEQUENCE [LARGE SCALE GENOMIC DNA]</scope>
</reference>
<comment type="caution">
    <text evidence="1">The sequence shown here is derived from an EMBL/GenBank/DDBJ whole genome shotgun (WGS) entry which is preliminary data.</text>
</comment>
<dbReference type="AlphaFoldDB" id="A0AAV4W7U7"/>
<evidence type="ECO:0000313" key="2">
    <source>
        <dbReference type="Proteomes" id="UP001054945"/>
    </source>
</evidence>
<proteinExistence type="predicted"/>
<dbReference type="Proteomes" id="UP001054945">
    <property type="component" value="Unassembled WGS sequence"/>
</dbReference>
<dbReference type="EMBL" id="BPLR01015789">
    <property type="protein sequence ID" value="GIY78737.1"/>
    <property type="molecule type" value="Genomic_DNA"/>
</dbReference>
<sequence>MATASVNCVSMEHFAFTLFVYQYTESEDFNIIFDSLHSKQLLILKRVSKTIKKMEDIYGKIFDDYFEKLNDDYYLCSIKYFAQFVLARIPDFCKSPSFYNFLLVCLFMCLLLQSQPQCLLLVKTAAKCVAIVYSQRYEDFFMANGGLTGMRKYFDEIEEEDLRSFVSSHVNRGILIPTFEDVLKIVREFDEFGIGNTQIGDTDLKYLHDDYYPFEEIHNVRRSLKLSKFPETLNFQDENKTLEYLLENLSISSGRAVNRLQTKCSYCGEKCFKYVMFHVLFRLRGRSTKEIK</sequence>
<organism evidence="1 2">
    <name type="scientific">Caerostris extrusa</name>
    <name type="common">Bark spider</name>
    <name type="synonym">Caerostris bankana</name>
    <dbReference type="NCBI Taxonomy" id="172846"/>
    <lineage>
        <taxon>Eukaryota</taxon>
        <taxon>Metazoa</taxon>
        <taxon>Ecdysozoa</taxon>
        <taxon>Arthropoda</taxon>
        <taxon>Chelicerata</taxon>
        <taxon>Arachnida</taxon>
        <taxon>Araneae</taxon>
        <taxon>Araneomorphae</taxon>
        <taxon>Entelegynae</taxon>
        <taxon>Araneoidea</taxon>
        <taxon>Araneidae</taxon>
        <taxon>Caerostris</taxon>
    </lineage>
</organism>
<name>A0AAV4W7U7_CAEEX</name>